<dbReference type="EMBL" id="GL385395">
    <property type="protein sequence ID" value="EJT81661.1"/>
    <property type="molecule type" value="Genomic_DNA"/>
</dbReference>
<proteinExistence type="predicted"/>
<feature type="compositionally biased region" description="Basic and acidic residues" evidence="1">
    <location>
        <begin position="198"/>
        <end position="211"/>
    </location>
</feature>
<evidence type="ECO:0000313" key="4">
    <source>
        <dbReference type="Proteomes" id="UP000006039"/>
    </source>
</evidence>
<dbReference type="HOGENOM" id="CLU_082196_0_0_1"/>
<dbReference type="RefSeq" id="XP_009217670.1">
    <property type="nucleotide sequence ID" value="XM_009219406.1"/>
</dbReference>
<protein>
    <recommendedName>
        <fullName evidence="5">G-patch domain-containing protein</fullName>
    </recommendedName>
</protein>
<sequence length="227" mass="24745">MDAHALLKSQGWRGHGHTLHPSDDSAGLARPLLISRKDNTLGIGKKEHCTSDQWWLNAFDQQLQGLDTTGKTGATVVQTVQRGALNAIQARGAAARYTGAYGLYASFVRGGLLKGTISSPSSSGNSTPRDTSATAESTSESGADAGGGPRLPETKSERKARRAQRRRERAEKKARKSTGGALDVEEILTARRRRKIDKKALETKEERQARREAKRKRKTERRKGSEG</sequence>
<reference evidence="4" key="1">
    <citation type="submission" date="2010-07" db="EMBL/GenBank/DDBJ databases">
        <title>The genome sequence of Gaeumannomyces graminis var. tritici strain R3-111a-1.</title>
        <authorList>
            <consortium name="The Broad Institute Genome Sequencing Platform"/>
            <person name="Ma L.-J."/>
            <person name="Dead R."/>
            <person name="Young S."/>
            <person name="Zeng Q."/>
            <person name="Koehrsen M."/>
            <person name="Alvarado L."/>
            <person name="Berlin A."/>
            <person name="Chapman S.B."/>
            <person name="Chen Z."/>
            <person name="Freedman E."/>
            <person name="Gellesch M."/>
            <person name="Goldberg J."/>
            <person name="Griggs A."/>
            <person name="Gujja S."/>
            <person name="Heilman E.R."/>
            <person name="Heiman D."/>
            <person name="Hepburn T."/>
            <person name="Howarth C."/>
            <person name="Jen D."/>
            <person name="Larson L."/>
            <person name="Mehta T."/>
            <person name="Neiman D."/>
            <person name="Pearson M."/>
            <person name="Roberts A."/>
            <person name="Saif S."/>
            <person name="Shea T."/>
            <person name="Shenoy N."/>
            <person name="Sisk P."/>
            <person name="Stolte C."/>
            <person name="Sykes S."/>
            <person name="Walk T."/>
            <person name="White J."/>
            <person name="Yandava C."/>
            <person name="Haas B."/>
            <person name="Nusbaum C."/>
            <person name="Birren B."/>
        </authorList>
    </citation>
    <scope>NUCLEOTIDE SEQUENCE [LARGE SCALE GENOMIC DNA]</scope>
    <source>
        <strain evidence="4">R3-111a-1</strain>
    </source>
</reference>
<feature type="compositionally biased region" description="Basic residues" evidence="1">
    <location>
        <begin position="158"/>
        <end position="176"/>
    </location>
</feature>
<reference evidence="2" key="2">
    <citation type="submission" date="2010-07" db="EMBL/GenBank/DDBJ databases">
        <authorList>
            <consortium name="The Broad Institute Genome Sequencing Platform"/>
            <consortium name="Broad Institute Genome Sequencing Center for Infectious Disease"/>
            <person name="Ma L.-J."/>
            <person name="Dead R."/>
            <person name="Young S."/>
            <person name="Zeng Q."/>
            <person name="Koehrsen M."/>
            <person name="Alvarado L."/>
            <person name="Berlin A."/>
            <person name="Chapman S.B."/>
            <person name="Chen Z."/>
            <person name="Freedman E."/>
            <person name="Gellesch M."/>
            <person name="Goldberg J."/>
            <person name="Griggs A."/>
            <person name="Gujja S."/>
            <person name="Heilman E.R."/>
            <person name="Heiman D."/>
            <person name="Hepburn T."/>
            <person name="Howarth C."/>
            <person name="Jen D."/>
            <person name="Larson L."/>
            <person name="Mehta T."/>
            <person name="Neiman D."/>
            <person name="Pearson M."/>
            <person name="Roberts A."/>
            <person name="Saif S."/>
            <person name="Shea T."/>
            <person name="Shenoy N."/>
            <person name="Sisk P."/>
            <person name="Stolte C."/>
            <person name="Sykes S."/>
            <person name="Walk T."/>
            <person name="White J."/>
            <person name="Yandava C."/>
            <person name="Haas B."/>
            <person name="Nusbaum C."/>
            <person name="Birren B."/>
        </authorList>
    </citation>
    <scope>NUCLEOTIDE SEQUENCE</scope>
    <source>
        <strain evidence="2">R3-111a-1</strain>
    </source>
</reference>
<dbReference type="Proteomes" id="UP000006039">
    <property type="component" value="Unassembled WGS sequence"/>
</dbReference>
<reference evidence="3" key="4">
    <citation type="journal article" date="2015" name="G3 (Bethesda)">
        <title>Genome sequences of three phytopathogenic species of the Magnaporthaceae family of fungi.</title>
        <authorList>
            <person name="Okagaki L.H."/>
            <person name="Nunes C.C."/>
            <person name="Sailsbery J."/>
            <person name="Clay B."/>
            <person name="Brown D."/>
            <person name="John T."/>
            <person name="Oh Y."/>
            <person name="Young N."/>
            <person name="Fitzgerald M."/>
            <person name="Haas B.J."/>
            <person name="Zeng Q."/>
            <person name="Young S."/>
            <person name="Adiconis X."/>
            <person name="Fan L."/>
            <person name="Levin J.Z."/>
            <person name="Mitchell T.K."/>
            <person name="Okubara P.A."/>
            <person name="Farman M.L."/>
            <person name="Kohn L.M."/>
            <person name="Birren B."/>
            <person name="Ma L.-J."/>
            <person name="Dean R.A."/>
        </authorList>
    </citation>
    <scope>NUCLEOTIDE SEQUENCE</scope>
    <source>
        <strain evidence="3">R3-111a-1</strain>
    </source>
</reference>
<evidence type="ECO:0000313" key="2">
    <source>
        <dbReference type="EMBL" id="EJT81661.1"/>
    </source>
</evidence>
<organism evidence="2">
    <name type="scientific">Gaeumannomyces tritici (strain R3-111a-1)</name>
    <name type="common">Wheat and barley take-all root rot fungus</name>
    <name type="synonym">Gaeumannomyces graminis var. tritici</name>
    <dbReference type="NCBI Taxonomy" id="644352"/>
    <lineage>
        <taxon>Eukaryota</taxon>
        <taxon>Fungi</taxon>
        <taxon>Dikarya</taxon>
        <taxon>Ascomycota</taxon>
        <taxon>Pezizomycotina</taxon>
        <taxon>Sordariomycetes</taxon>
        <taxon>Sordariomycetidae</taxon>
        <taxon>Magnaporthales</taxon>
        <taxon>Magnaporthaceae</taxon>
        <taxon>Gaeumannomyces</taxon>
    </lineage>
</organism>
<accession>J3NK57</accession>
<evidence type="ECO:0008006" key="5">
    <source>
        <dbReference type="Google" id="ProtNLM"/>
    </source>
</evidence>
<dbReference type="PANTHER" id="PTHR23149">
    <property type="entry name" value="G PATCH DOMAIN CONTAINING PROTEIN"/>
    <property type="match status" value="1"/>
</dbReference>
<name>J3NK57_GAET3</name>
<dbReference type="GeneID" id="20342097"/>
<keyword evidence="4" id="KW-1185">Reference proteome</keyword>
<dbReference type="PANTHER" id="PTHR23149:SF33">
    <property type="entry name" value="PROTEIN TMA23"/>
    <property type="match status" value="1"/>
</dbReference>
<dbReference type="AlphaFoldDB" id="J3NK57"/>
<dbReference type="eggNOG" id="KOG2809">
    <property type="taxonomic scope" value="Eukaryota"/>
</dbReference>
<reference evidence="3" key="5">
    <citation type="submission" date="2018-04" db="UniProtKB">
        <authorList>
            <consortium name="EnsemblFungi"/>
        </authorList>
    </citation>
    <scope>IDENTIFICATION</scope>
    <source>
        <strain evidence="3">R3-111a-1</strain>
    </source>
</reference>
<reference evidence="2" key="3">
    <citation type="submission" date="2010-09" db="EMBL/GenBank/DDBJ databases">
        <title>Annotation of Gaeumannomyces graminis var. tritici R3-111a-1.</title>
        <authorList>
            <consortium name="The Broad Institute Genome Sequencing Platform"/>
            <person name="Ma L.-J."/>
            <person name="Dead R."/>
            <person name="Young S.K."/>
            <person name="Zeng Q."/>
            <person name="Gargeya S."/>
            <person name="Fitzgerald M."/>
            <person name="Haas B."/>
            <person name="Abouelleil A."/>
            <person name="Alvarado L."/>
            <person name="Arachchi H.M."/>
            <person name="Berlin A."/>
            <person name="Brown A."/>
            <person name="Chapman S.B."/>
            <person name="Chen Z."/>
            <person name="Dunbar C."/>
            <person name="Freedman E."/>
            <person name="Gearin G."/>
            <person name="Gellesch M."/>
            <person name="Goldberg J."/>
            <person name="Griggs A."/>
            <person name="Gujja S."/>
            <person name="Heiman D."/>
            <person name="Howarth C."/>
            <person name="Larson L."/>
            <person name="Lui A."/>
            <person name="MacDonald P.J.P."/>
            <person name="Mehta T."/>
            <person name="Montmayeur A."/>
            <person name="Murphy C."/>
            <person name="Neiman D."/>
            <person name="Pearson M."/>
            <person name="Priest M."/>
            <person name="Roberts A."/>
            <person name="Saif S."/>
            <person name="Shea T."/>
            <person name="Shenoy N."/>
            <person name="Sisk P."/>
            <person name="Stolte C."/>
            <person name="Sykes S."/>
            <person name="Yandava C."/>
            <person name="Wortman J."/>
            <person name="Nusbaum C."/>
            <person name="Birren B."/>
        </authorList>
    </citation>
    <scope>NUCLEOTIDE SEQUENCE</scope>
    <source>
        <strain evidence="2">R3-111a-1</strain>
    </source>
</reference>
<dbReference type="VEuPathDB" id="FungiDB:GGTG_01639"/>
<gene>
    <name evidence="3" type="primary">20342097</name>
    <name evidence="2" type="ORF">GGTG_01639</name>
</gene>
<dbReference type="EnsemblFungi" id="EJT81661">
    <property type="protein sequence ID" value="EJT81661"/>
    <property type="gene ID" value="GGTG_01639"/>
</dbReference>
<dbReference type="STRING" id="644352.J3NK57"/>
<feature type="compositionally biased region" description="Low complexity" evidence="1">
    <location>
        <begin position="118"/>
        <end position="143"/>
    </location>
</feature>
<evidence type="ECO:0000256" key="1">
    <source>
        <dbReference type="SAM" id="MobiDB-lite"/>
    </source>
</evidence>
<dbReference type="InterPro" id="IPR050656">
    <property type="entry name" value="PINX1"/>
</dbReference>
<feature type="region of interest" description="Disordered" evidence="1">
    <location>
        <begin position="117"/>
        <end position="227"/>
    </location>
</feature>
<dbReference type="OrthoDB" id="3366546at2759"/>
<feature type="compositionally biased region" description="Basic residues" evidence="1">
    <location>
        <begin position="212"/>
        <end position="221"/>
    </location>
</feature>
<evidence type="ECO:0000313" key="3">
    <source>
        <dbReference type="EnsemblFungi" id="EJT81661"/>
    </source>
</evidence>
<dbReference type="FunCoup" id="J3NK57">
    <property type="interactions" value="48"/>
</dbReference>